<sequence>MEARKRYPGGMPFGRPFKPEHEVADELGDRVIRRTVQLSMDRFDEPL</sequence>
<dbReference type="AlphaFoldDB" id="A0A226WZK4"/>
<proteinExistence type="predicted"/>
<dbReference type="Proteomes" id="UP000214720">
    <property type="component" value="Unassembled WGS sequence"/>
</dbReference>
<name>A0A226WZK4_CABSO</name>
<comment type="caution">
    <text evidence="1">The sequence shown here is derived from an EMBL/GenBank/DDBJ whole genome shotgun (WGS) entry which is preliminary data.</text>
</comment>
<reference evidence="2" key="1">
    <citation type="submission" date="2017-01" db="EMBL/GenBank/DDBJ databases">
        <title>Genome Analysis of Deinococcus marmoris KOPRI26562.</title>
        <authorList>
            <person name="Kim J.H."/>
            <person name="Oh H.-M."/>
        </authorList>
    </citation>
    <scope>NUCLEOTIDE SEQUENCE [LARGE SCALE GENOMIC DNA]</scope>
    <source>
        <strain evidence="2">PAMC 26633</strain>
    </source>
</reference>
<evidence type="ECO:0000313" key="1">
    <source>
        <dbReference type="EMBL" id="OXC76299.1"/>
    </source>
</evidence>
<dbReference type="EMBL" id="MTHB01000126">
    <property type="protein sequence ID" value="OXC76299.1"/>
    <property type="molecule type" value="Genomic_DNA"/>
</dbReference>
<organism evidence="1 2">
    <name type="scientific">Caballeronia sordidicola</name>
    <name type="common">Burkholderia sordidicola</name>
    <dbReference type="NCBI Taxonomy" id="196367"/>
    <lineage>
        <taxon>Bacteria</taxon>
        <taxon>Pseudomonadati</taxon>
        <taxon>Pseudomonadota</taxon>
        <taxon>Betaproteobacteria</taxon>
        <taxon>Burkholderiales</taxon>
        <taxon>Burkholderiaceae</taxon>
        <taxon>Caballeronia</taxon>
    </lineage>
</organism>
<gene>
    <name evidence="1" type="ORF">BSU04_21840</name>
</gene>
<evidence type="ECO:0000313" key="2">
    <source>
        <dbReference type="Proteomes" id="UP000214720"/>
    </source>
</evidence>
<accession>A0A226WZK4</accession>
<protein>
    <submittedName>
        <fullName evidence="1">Uncharacterized protein</fullName>
    </submittedName>
</protein>